<name>R0JKL0_ANAPL</name>
<organism evidence="2 3">
    <name type="scientific">Anas platyrhynchos</name>
    <name type="common">Mallard</name>
    <name type="synonym">Anas boschas</name>
    <dbReference type="NCBI Taxonomy" id="8839"/>
    <lineage>
        <taxon>Eukaryota</taxon>
        <taxon>Metazoa</taxon>
        <taxon>Chordata</taxon>
        <taxon>Craniata</taxon>
        <taxon>Vertebrata</taxon>
        <taxon>Euteleostomi</taxon>
        <taxon>Archelosauria</taxon>
        <taxon>Archosauria</taxon>
        <taxon>Dinosauria</taxon>
        <taxon>Saurischia</taxon>
        <taxon>Theropoda</taxon>
        <taxon>Coelurosauria</taxon>
        <taxon>Aves</taxon>
        <taxon>Neognathae</taxon>
        <taxon>Galloanserae</taxon>
        <taxon>Anseriformes</taxon>
        <taxon>Anatidae</taxon>
        <taxon>Anatinae</taxon>
        <taxon>Anas</taxon>
    </lineage>
</organism>
<proteinExistence type="predicted"/>
<keyword evidence="3" id="KW-1185">Reference proteome</keyword>
<dbReference type="AlphaFoldDB" id="R0JKL0"/>
<evidence type="ECO:0000256" key="1">
    <source>
        <dbReference type="SAM" id="MobiDB-lite"/>
    </source>
</evidence>
<feature type="non-terminal residue" evidence="2">
    <location>
        <position position="1"/>
    </location>
</feature>
<feature type="non-terminal residue" evidence="2">
    <location>
        <position position="67"/>
    </location>
</feature>
<gene>
    <name evidence="2" type="ORF">Anapl_09445</name>
</gene>
<accession>R0JKL0</accession>
<dbReference type="Proteomes" id="UP000296049">
    <property type="component" value="Unassembled WGS sequence"/>
</dbReference>
<sequence length="67" mass="7100">PPGCKAGGLAGARGVWPRYHMWSTRTHTQTHVNTCHGHAGLPRSCPGFGAAPLPREPPRSLLTCAES</sequence>
<evidence type="ECO:0000313" key="2">
    <source>
        <dbReference type="EMBL" id="EOA97581.1"/>
    </source>
</evidence>
<reference evidence="3" key="1">
    <citation type="journal article" date="2013" name="Nat. Genet.">
        <title>The duck genome and transcriptome provide insight into an avian influenza virus reservoir species.</title>
        <authorList>
            <person name="Huang Y."/>
            <person name="Li Y."/>
            <person name="Burt D.W."/>
            <person name="Chen H."/>
            <person name="Zhang Y."/>
            <person name="Qian W."/>
            <person name="Kim H."/>
            <person name="Gan S."/>
            <person name="Zhao Y."/>
            <person name="Li J."/>
            <person name="Yi K."/>
            <person name="Feng H."/>
            <person name="Zhu P."/>
            <person name="Li B."/>
            <person name="Liu Q."/>
            <person name="Fairley S."/>
            <person name="Magor K.E."/>
            <person name="Du Z."/>
            <person name="Hu X."/>
            <person name="Goodman L."/>
            <person name="Tafer H."/>
            <person name="Vignal A."/>
            <person name="Lee T."/>
            <person name="Kim K.W."/>
            <person name="Sheng Z."/>
            <person name="An Y."/>
            <person name="Searle S."/>
            <person name="Herrero J."/>
            <person name="Groenen M.A."/>
            <person name="Crooijmans R.P."/>
            <person name="Faraut T."/>
            <person name="Cai Q."/>
            <person name="Webster R.G."/>
            <person name="Aldridge J.R."/>
            <person name="Warren W.C."/>
            <person name="Bartschat S."/>
            <person name="Kehr S."/>
            <person name="Marz M."/>
            <person name="Stadler P.F."/>
            <person name="Smith J."/>
            <person name="Kraus R.H."/>
            <person name="Zhao Y."/>
            <person name="Ren L."/>
            <person name="Fei J."/>
            <person name="Morisson M."/>
            <person name="Kaiser P."/>
            <person name="Griffin D.K."/>
            <person name="Rao M."/>
            <person name="Pitel F."/>
            <person name="Wang J."/>
            <person name="Li N."/>
        </authorList>
    </citation>
    <scope>NUCLEOTIDE SEQUENCE [LARGE SCALE GENOMIC DNA]</scope>
</reference>
<evidence type="ECO:0000313" key="3">
    <source>
        <dbReference type="Proteomes" id="UP000296049"/>
    </source>
</evidence>
<feature type="region of interest" description="Disordered" evidence="1">
    <location>
        <begin position="47"/>
        <end position="67"/>
    </location>
</feature>
<protein>
    <submittedName>
        <fullName evidence="2">Uncharacterized protein</fullName>
    </submittedName>
</protein>
<dbReference type="EMBL" id="KB743649">
    <property type="protein sequence ID" value="EOA97581.1"/>
    <property type="molecule type" value="Genomic_DNA"/>
</dbReference>